<protein>
    <submittedName>
        <fullName evidence="1">Uncharacterized protein</fullName>
    </submittedName>
</protein>
<dbReference type="EMBL" id="CM042062">
    <property type="protein sequence ID" value="KAI3669679.1"/>
    <property type="molecule type" value="Genomic_DNA"/>
</dbReference>
<name>A0ACB8XSE3_ARCLA</name>
<accession>A0ACB8XSE3</accession>
<evidence type="ECO:0000313" key="2">
    <source>
        <dbReference type="Proteomes" id="UP001055879"/>
    </source>
</evidence>
<sequence length="99" mass="11299">MEDGTSYSVSLYRPKTTISPLFERLTSFLSIDRRLVPFQIVNLYRSKTGSPVRTPQHHHPDSPFQFVNLPSEDVVHHFFSICLSIMGSRFAEEDGGVWG</sequence>
<proteinExistence type="predicted"/>
<reference evidence="1 2" key="2">
    <citation type="journal article" date="2022" name="Mol. Ecol. Resour.">
        <title>The genomes of chicory, endive, great burdock and yacon provide insights into Asteraceae paleo-polyploidization history and plant inulin production.</title>
        <authorList>
            <person name="Fan W."/>
            <person name="Wang S."/>
            <person name="Wang H."/>
            <person name="Wang A."/>
            <person name="Jiang F."/>
            <person name="Liu H."/>
            <person name="Zhao H."/>
            <person name="Xu D."/>
            <person name="Zhang Y."/>
        </authorList>
    </citation>
    <scope>NUCLEOTIDE SEQUENCE [LARGE SCALE GENOMIC DNA]</scope>
    <source>
        <strain evidence="2">cv. Niubang</strain>
    </source>
</reference>
<gene>
    <name evidence="1" type="ORF">L6452_41014</name>
</gene>
<evidence type="ECO:0000313" key="1">
    <source>
        <dbReference type="EMBL" id="KAI3669679.1"/>
    </source>
</evidence>
<dbReference type="Proteomes" id="UP001055879">
    <property type="component" value="Linkage Group LG16"/>
</dbReference>
<organism evidence="1 2">
    <name type="scientific">Arctium lappa</name>
    <name type="common">Greater burdock</name>
    <name type="synonym">Lappa major</name>
    <dbReference type="NCBI Taxonomy" id="4217"/>
    <lineage>
        <taxon>Eukaryota</taxon>
        <taxon>Viridiplantae</taxon>
        <taxon>Streptophyta</taxon>
        <taxon>Embryophyta</taxon>
        <taxon>Tracheophyta</taxon>
        <taxon>Spermatophyta</taxon>
        <taxon>Magnoliopsida</taxon>
        <taxon>eudicotyledons</taxon>
        <taxon>Gunneridae</taxon>
        <taxon>Pentapetalae</taxon>
        <taxon>asterids</taxon>
        <taxon>campanulids</taxon>
        <taxon>Asterales</taxon>
        <taxon>Asteraceae</taxon>
        <taxon>Carduoideae</taxon>
        <taxon>Cardueae</taxon>
        <taxon>Arctiinae</taxon>
        <taxon>Arctium</taxon>
    </lineage>
</organism>
<keyword evidence="2" id="KW-1185">Reference proteome</keyword>
<comment type="caution">
    <text evidence="1">The sequence shown here is derived from an EMBL/GenBank/DDBJ whole genome shotgun (WGS) entry which is preliminary data.</text>
</comment>
<reference evidence="2" key="1">
    <citation type="journal article" date="2022" name="Mol. Ecol. Resour.">
        <title>The genomes of chicory, endive, great burdock and yacon provide insights into Asteraceae palaeo-polyploidization history and plant inulin production.</title>
        <authorList>
            <person name="Fan W."/>
            <person name="Wang S."/>
            <person name="Wang H."/>
            <person name="Wang A."/>
            <person name="Jiang F."/>
            <person name="Liu H."/>
            <person name="Zhao H."/>
            <person name="Xu D."/>
            <person name="Zhang Y."/>
        </authorList>
    </citation>
    <scope>NUCLEOTIDE SEQUENCE [LARGE SCALE GENOMIC DNA]</scope>
    <source>
        <strain evidence="2">cv. Niubang</strain>
    </source>
</reference>